<evidence type="ECO:0000313" key="2">
    <source>
        <dbReference type="EMBL" id="MBA5243853.1"/>
    </source>
</evidence>
<proteinExistence type="predicted"/>
<evidence type="ECO:0000313" key="3">
    <source>
        <dbReference type="Proteomes" id="UP000523682"/>
    </source>
</evidence>
<protein>
    <submittedName>
        <fullName evidence="2">Asparagine synthase</fullName>
    </submittedName>
</protein>
<comment type="caution">
    <text evidence="2">The sequence shown here is derived from an EMBL/GenBank/DDBJ whole genome shotgun (WGS) entry which is preliminary data.</text>
</comment>
<dbReference type="InterPro" id="IPR014729">
    <property type="entry name" value="Rossmann-like_a/b/a_fold"/>
</dbReference>
<dbReference type="CDD" id="cd01991">
    <property type="entry name" value="Asn_synthase_B_C"/>
    <property type="match status" value="1"/>
</dbReference>
<dbReference type="GO" id="GO:0004066">
    <property type="term" value="F:asparagine synthase (glutamine-hydrolyzing) activity"/>
    <property type="evidence" value="ECO:0007669"/>
    <property type="project" value="InterPro"/>
</dbReference>
<reference evidence="2 3" key="1">
    <citation type="submission" date="2020-07" db="EMBL/GenBank/DDBJ databases">
        <title>Draft genome and description of Corynebacterium haemomassiliense strain Marseile-Q3615 sp. nov.</title>
        <authorList>
            <person name="Boxberger M."/>
            <person name="La Scola B."/>
        </authorList>
    </citation>
    <scope>NUCLEOTIDE SEQUENCE [LARGE SCALE GENOMIC DNA]</scope>
    <source>
        <strain evidence="2 3">Marseille-Q3615</strain>
    </source>
</reference>
<dbReference type="Gene3D" id="3.40.50.620">
    <property type="entry name" value="HUPs"/>
    <property type="match status" value="1"/>
</dbReference>
<dbReference type="Proteomes" id="UP000523682">
    <property type="component" value="Unassembled WGS sequence"/>
</dbReference>
<accession>A0A7W2E9Y7</accession>
<dbReference type="Pfam" id="PF00733">
    <property type="entry name" value="Asn_synthase"/>
    <property type="match status" value="1"/>
</dbReference>
<evidence type="ECO:0000259" key="1">
    <source>
        <dbReference type="Pfam" id="PF00733"/>
    </source>
</evidence>
<dbReference type="InterPro" id="IPR001962">
    <property type="entry name" value="Asn_synthase"/>
</dbReference>
<feature type="domain" description="Asparagine synthetase" evidence="1">
    <location>
        <begin position="42"/>
        <end position="195"/>
    </location>
</feature>
<dbReference type="RefSeq" id="WP_181888545.1">
    <property type="nucleotide sequence ID" value="NZ_CP170998.1"/>
</dbReference>
<gene>
    <name evidence="2" type="ORF">H0193_03340</name>
</gene>
<dbReference type="EMBL" id="JACDTZ010000001">
    <property type="protein sequence ID" value="MBA5243853.1"/>
    <property type="molecule type" value="Genomic_DNA"/>
</dbReference>
<organism evidence="2 3">
    <name type="scientific">Corynebacterium haemomassiliense</name>
    <dbReference type="NCBI Taxonomy" id="2754726"/>
    <lineage>
        <taxon>Bacteria</taxon>
        <taxon>Bacillati</taxon>
        <taxon>Actinomycetota</taxon>
        <taxon>Actinomycetes</taxon>
        <taxon>Mycobacteriales</taxon>
        <taxon>Corynebacteriaceae</taxon>
        <taxon>Corynebacterium</taxon>
    </lineage>
</organism>
<keyword evidence="3" id="KW-1185">Reference proteome</keyword>
<dbReference type="GO" id="GO:0006529">
    <property type="term" value="P:asparagine biosynthetic process"/>
    <property type="evidence" value="ECO:0007669"/>
    <property type="project" value="InterPro"/>
</dbReference>
<dbReference type="SUPFAM" id="SSF52402">
    <property type="entry name" value="Adenine nucleotide alpha hydrolases-like"/>
    <property type="match status" value="1"/>
</dbReference>
<sequence>MHDITGAALEYVADEQQLKKGPYDISDAGEASAAIDHYLRARVTAAVARNAGRPVLQLSGGIDSILLATYVAEVAPGTLAVTYSQHTEDQEVGRAAAVAKQCGLEHVIVRPTDEEFERLLARVVRALEFPEPWEISAGAVLKAIDGASHDHGAEGVLLSGAGADALFMGGHTVAPAAGESLVDAWDAALRANVAKSFKRERFVPDFYERLLEDPERHVQIWQTHAAVELAQRIHPSLVQPDDSGHDKYIFRKLAVDRGVPEEVAFAPKNPMQVSSGLVGAIVDAARRQLARDFGQRTYSSPLDEPLGFTVARLYLQRLEAGERE</sequence>
<dbReference type="AlphaFoldDB" id="A0A7W2E9Y7"/>
<name>A0A7W2E9Y7_9CORY</name>